<reference evidence="3" key="1">
    <citation type="submission" date="2024-06" db="EMBL/GenBank/DDBJ databases">
        <title>Multi-omics analyses provide insights into the biosynthesis of the anticancer antibiotic pleurotin in Hohenbuehelia grisea.</title>
        <authorList>
            <person name="Weaver J.A."/>
            <person name="Alberti F."/>
        </authorList>
    </citation>
    <scope>NUCLEOTIDE SEQUENCE [LARGE SCALE GENOMIC DNA]</scope>
    <source>
        <strain evidence="3">T-177</strain>
    </source>
</reference>
<accession>A0ABR3IZV9</accession>
<proteinExistence type="predicted"/>
<name>A0ABR3IZV9_9AGAR</name>
<dbReference type="Pfam" id="PF09994">
    <property type="entry name" value="T6SS_Tle1-like_cat"/>
    <property type="match status" value="1"/>
</dbReference>
<keyword evidence="3" id="KW-1185">Reference proteome</keyword>
<dbReference type="PANTHER" id="PTHR33840">
    <property type="match status" value="1"/>
</dbReference>
<dbReference type="PANTHER" id="PTHR33840:SF2">
    <property type="entry name" value="TLE1 PHOSPHOLIPASE DOMAIN-CONTAINING PROTEIN"/>
    <property type="match status" value="1"/>
</dbReference>
<comment type="caution">
    <text evidence="2">The sequence shown here is derived from an EMBL/GenBank/DDBJ whole genome shotgun (WGS) entry which is preliminary data.</text>
</comment>
<sequence length="369" mass="41059">MEPPITREDATQTNTQFTAKFRHEANFYNSKVYPTLNNTGSSNINATFNNCTTNVTVLGNTPHFVNIHMVGSRADVTHLNNEPLDLNPNPAICAAFPCPHQSERPARKLVVCLDGTANQFSQKNTNIVELYASLEKDDFQLTYYNSGIGTYVKPSTASFSYWQQLFTSGMDMAFAFNLKGIVLNAYQWLSENYRDGDHIFLYGFSRGAYQVRIIAGMIDKVGLLHKGNNDQIPFAFELYISLAPDSNPADPSPPSSADQSQLMLCNVFKRALSHENVKVHFVGAWDTVSSVGLAREISLPETTTGMDHVCAFRHALALDERRVKFLPEYANGGDGPKPAQREDTDWSGVKEVWFAGSHSDMYVLPDASF</sequence>
<gene>
    <name evidence="2" type="ORF">HGRIS_008892</name>
</gene>
<evidence type="ECO:0000313" key="3">
    <source>
        <dbReference type="Proteomes" id="UP001556367"/>
    </source>
</evidence>
<feature type="domain" description="T6SS Phospholipase effector Tle1-like catalytic" evidence="1">
    <location>
        <begin position="107"/>
        <end position="361"/>
    </location>
</feature>
<dbReference type="Proteomes" id="UP001556367">
    <property type="component" value="Unassembled WGS sequence"/>
</dbReference>
<protein>
    <recommendedName>
        <fullName evidence="1">T6SS Phospholipase effector Tle1-like catalytic domain-containing protein</fullName>
    </recommendedName>
</protein>
<dbReference type="EMBL" id="JASNQZ010000012">
    <property type="protein sequence ID" value="KAL0948761.1"/>
    <property type="molecule type" value="Genomic_DNA"/>
</dbReference>
<dbReference type="SUPFAM" id="SSF53474">
    <property type="entry name" value="alpha/beta-Hydrolases"/>
    <property type="match status" value="1"/>
</dbReference>
<dbReference type="InterPro" id="IPR029058">
    <property type="entry name" value="AB_hydrolase_fold"/>
</dbReference>
<organism evidence="2 3">
    <name type="scientific">Hohenbuehelia grisea</name>
    <dbReference type="NCBI Taxonomy" id="104357"/>
    <lineage>
        <taxon>Eukaryota</taxon>
        <taxon>Fungi</taxon>
        <taxon>Dikarya</taxon>
        <taxon>Basidiomycota</taxon>
        <taxon>Agaricomycotina</taxon>
        <taxon>Agaricomycetes</taxon>
        <taxon>Agaricomycetidae</taxon>
        <taxon>Agaricales</taxon>
        <taxon>Pleurotineae</taxon>
        <taxon>Pleurotaceae</taxon>
        <taxon>Hohenbuehelia</taxon>
    </lineage>
</organism>
<evidence type="ECO:0000259" key="1">
    <source>
        <dbReference type="Pfam" id="PF09994"/>
    </source>
</evidence>
<evidence type="ECO:0000313" key="2">
    <source>
        <dbReference type="EMBL" id="KAL0948761.1"/>
    </source>
</evidence>
<dbReference type="InterPro" id="IPR018712">
    <property type="entry name" value="Tle1-like_cat"/>
</dbReference>